<dbReference type="FunFam" id="3.40.50.300:FF:000008">
    <property type="entry name" value="ATP-dependent RNA helicase RhlB"/>
    <property type="match status" value="1"/>
</dbReference>
<comment type="catalytic activity">
    <reaction evidence="8">
        <text>ATP + H2O = ADP + phosphate + H(+)</text>
        <dbReference type="Rhea" id="RHEA:13065"/>
        <dbReference type="ChEBI" id="CHEBI:15377"/>
        <dbReference type="ChEBI" id="CHEBI:15378"/>
        <dbReference type="ChEBI" id="CHEBI:30616"/>
        <dbReference type="ChEBI" id="CHEBI:43474"/>
        <dbReference type="ChEBI" id="CHEBI:456216"/>
        <dbReference type="EC" id="3.6.4.13"/>
    </reaction>
</comment>
<evidence type="ECO:0000313" key="14">
    <source>
        <dbReference type="EMBL" id="WZN67366.1"/>
    </source>
</evidence>
<name>A0AAX4PNF3_9CHLO</name>
<protein>
    <recommendedName>
        <fullName evidence="1">RNA helicase</fullName>
        <ecNumber evidence="1">3.6.4.13</ecNumber>
    </recommendedName>
</protein>
<sequence>MASWADDEGPPASEGGSQGPPPTGGGGGGGGGGGYVPPHRRNQGGGRPQSRGGPRGGGGRGPPGNGGPPGVGGAPPGVGGGDYGGSFGGDRGYGGGRDRGSGGGGGYGGGRDRGYGGGGGGWGGGGYDRGGYGGGRDRGYGGGGGGYGGGRRGGGRRGWDREENPFEQQERTDAEEAGMFEEENTGINFDAYEDIPVETSGRDCPEPMNTFQDCDMPESLALNVGRCKYSKPTPVQRHAIPVAMGGRDLMACAQTGSGKTAAFCFPTIAGILALGLPPGPRGRKVYPSALILSPTRELASQIHTEARKFCYQTGLRPVVVYGGAPIVNQLRELERGCDILVATPGRLSDLMERGRVSLSEIRYLALDEADRMLDMGFEPQIRRIVEQEDMPPAGQRVTLMFSATFPREIQRLASDFLHDHIYIAVGRVGSSTDLIEQNVEYVQGPDKRAVVLELLSTMKGLCLIFVETKRGADSLEDYLCNQGFPATSIHGDRSQYERETALKMFRSGRAPILVATDVAARGLDIPNVTHVINFDLPTDIDDYVHRIGRTGRAGKKGLATALFNEQNIGIARDLVEIMGEASQNVPSWLQSFAAESRGGTSGKRGRGGRFGGRDYRRDHGGGGGGGGGGGMSYNRYGGGGGGGSRGGGGYGGGFGGGGGGFSGAPSAWD</sequence>
<dbReference type="EMBL" id="CP151519">
    <property type="protein sequence ID" value="WZN67366.1"/>
    <property type="molecule type" value="Genomic_DNA"/>
</dbReference>
<feature type="compositionally biased region" description="Gly residues" evidence="10">
    <location>
        <begin position="141"/>
        <end position="152"/>
    </location>
</feature>
<dbReference type="FunFam" id="3.40.50.300:FF:000397">
    <property type="entry name" value="Probable ATP-dependent RNA helicase DDX4"/>
    <property type="match status" value="1"/>
</dbReference>
<organism evidence="14 15">
    <name type="scientific">Chloropicon roscoffensis</name>
    <dbReference type="NCBI Taxonomy" id="1461544"/>
    <lineage>
        <taxon>Eukaryota</taxon>
        <taxon>Viridiplantae</taxon>
        <taxon>Chlorophyta</taxon>
        <taxon>Chloropicophyceae</taxon>
        <taxon>Chloropicales</taxon>
        <taxon>Chloropicaceae</taxon>
        <taxon>Chloropicon</taxon>
    </lineage>
</organism>
<evidence type="ECO:0000256" key="9">
    <source>
        <dbReference type="PROSITE-ProRule" id="PRU00552"/>
    </source>
</evidence>
<feature type="domain" description="Helicase ATP-binding" evidence="11">
    <location>
        <begin position="240"/>
        <end position="423"/>
    </location>
</feature>
<evidence type="ECO:0000259" key="13">
    <source>
        <dbReference type="PROSITE" id="PS51195"/>
    </source>
</evidence>
<dbReference type="InterPro" id="IPR014001">
    <property type="entry name" value="Helicase_ATP-bd"/>
</dbReference>
<dbReference type="PANTHER" id="PTHR47958">
    <property type="entry name" value="ATP-DEPENDENT RNA HELICASE DBP3"/>
    <property type="match status" value="1"/>
</dbReference>
<dbReference type="EC" id="3.6.4.13" evidence="1"/>
<evidence type="ECO:0000259" key="11">
    <source>
        <dbReference type="PROSITE" id="PS51192"/>
    </source>
</evidence>
<proteinExistence type="inferred from homology"/>
<feature type="compositionally biased region" description="Gly residues" evidence="10">
    <location>
        <begin position="621"/>
        <end position="662"/>
    </location>
</feature>
<dbReference type="GO" id="GO:0016787">
    <property type="term" value="F:hydrolase activity"/>
    <property type="evidence" value="ECO:0007669"/>
    <property type="project" value="UniProtKB-KW"/>
</dbReference>
<evidence type="ECO:0000256" key="5">
    <source>
        <dbReference type="ARBA" id="ARBA00022840"/>
    </source>
</evidence>
<dbReference type="InterPro" id="IPR001650">
    <property type="entry name" value="Helicase_C-like"/>
</dbReference>
<evidence type="ECO:0000256" key="3">
    <source>
        <dbReference type="ARBA" id="ARBA00022801"/>
    </source>
</evidence>
<keyword evidence="2" id="KW-0547">Nucleotide-binding</keyword>
<feature type="domain" description="Helicase C-terminal" evidence="12">
    <location>
        <begin position="450"/>
        <end position="593"/>
    </location>
</feature>
<evidence type="ECO:0000256" key="4">
    <source>
        <dbReference type="ARBA" id="ARBA00022806"/>
    </source>
</evidence>
<evidence type="ECO:0000313" key="15">
    <source>
        <dbReference type="Proteomes" id="UP001472866"/>
    </source>
</evidence>
<evidence type="ECO:0000256" key="2">
    <source>
        <dbReference type="ARBA" id="ARBA00022741"/>
    </source>
</evidence>
<dbReference type="Gene3D" id="3.40.50.300">
    <property type="entry name" value="P-loop containing nucleotide triphosphate hydrolases"/>
    <property type="match status" value="2"/>
</dbReference>
<dbReference type="SMART" id="SM00490">
    <property type="entry name" value="HELICc"/>
    <property type="match status" value="1"/>
</dbReference>
<feature type="region of interest" description="Disordered" evidence="10">
    <location>
        <begin position="595"/>
        <end position="669"/>
    </location>
</feature>
<dbReference type="InterPro" id="IPR044763">
    <property type="entry name" value="Ded1/Dbp1_DEADc"/>
</dbReference>
<dbReference type="InterPro" id="IPR011545">
    <property type="entry name" value="DEAD/DEAH_box_helicase_dom"/>
</dbReference>
<evidence type="ECO:0000256" key="7">
    <source>
        <dbReference type="ARBA" id="ARBA00024358"/>
    </source>
</evidence>
<dbReference type="Pfam" id="PF00271">
    <property type="entry name" value="Helicase_C"/>
    <property type="match status" value="1"/>
</dbReference>
<feature type="compositionally biased region" description="Gly residues" evidence="10">
    <location>
        <begin position="24"/>
        <end position="35"/>
    </location>
</feature>
<feature type="region of interest" description="Disordered" evidence="10">
    <location>
        <begin position="141"/>
        <end position="173"/>
    </location>
</feature>
<evidence type="ECO:0000259" key="12">
    <source>
        <dbReference type="PROSITE" id="PS51194"/>
    </source>
</evidence>
<accession>A0AAX4PNF3</accession>
<dbReference type="GO" id="GO:0003724">
    <property type="term" value="F:RNA helicase activity"/>
    <property type="evidence" value="ECO:0007669"/>
    <property type="project" value="UniProtKB-EC"/>
</dbReference>
<feature type="region of interest" description="Disordered" evidence="10">
    <location>
        <begin position="1"/>
        <end position="118"/>
    </location>
</feature>
<dbReference type="CDD" id="cd18787">
    <property type="entry name" value="SF2_C_DEAD"/>
    <property type="match status" value="1"/>
</dbReference>
<keyword evidence="15" id="KW-1185">Reference proteome</keyword>
<feature type="domain" description="DEAD-box RNA helicase Q" evidence="13">
    <location>
        <begin position="209"/>
        <end position="237"/>
    </location>
</feature>
<keyword evidence="4 14" id="KW-0347">Helicase</keyword>
<dbReference type="AlphaFoldDB" id="A0AAX4PNF3"/>
<feature type="compositionally biased region" description="Basic and acidic residues" evidence="10">
    <location>
        <begin position="611"/>
        <end position="620"/>
    </location>
</feature>
<keyword evidence="3" id="KW-0378">Hydrolase</keyword>
<evidence type="ECO:0000256" key="6">
    <source>
        <dbReference type="ARBA" id="ARBA00022884"/>
    </source>
</evidence>
<gene>
    <name evidence="14" type="ORF">HKI87_19g89410</name>
</gene>
<dbReference type="PROSITE" id="PS51192">
    <property type="entry name" value="HELICASE_ATP_BIND_1"/>
    <property type="match status" value="1"/>
</dbReference>
<feature type="short sequence motif" description="Q motif" evidence="9">
    <location>
        <begin position="209"/>
        <end position="237"/>
    </location>
</feature>
<evidence type="ECO:0000256" key="1">
    <source>
        <dbReference type="ARBA" id="ARBA00012552"/>
    </source>
</evidence>
<feature type="compositionally biased region" description="Basic and acidic residues" evidence="10">
    <location>
        <begin position="157"/>
        <end position="173"/>
    </location>
</feature>
<comment type="similarity">
    <text evidence="7">Belongs to the DEAD box helicase family. DDX3/DED1 subfamily.</text>
</comment>
<dbReference type="Proteomes" id="UP001472866">
    <property type="component" value="Chromosome 19"/>
</dbReference>
<keyword evidence="5" id="KW-0067">ATP-binding</keyword>
<feature type="compositionally biased region" description="Gly residues" evidence="10">
    <location>
        <begin position="43"/>
        <end position="118"/>
    </location>
</feature>
<evidence type="ECO:0000256" key="10">
    <source>
        <dbReference type="SAM" id="MobiDB-lite"/>
    </source>
</evidence>
<dbReference type="InterPro" id="IPR014014">
    <property type="entry name" value="RNA_helicase_DEAD_Q_motif"/>
</dbReference>
<reference evidence="14 15" key="1">
    <citation type="submission" date="2024-03" db="EMBL/GenBank/DDBJ databases">
        <title>Complete genome sequence of the green alga Chloropicon roscoffensis RCC1871.</title>
        <authorList>
            <person name="Lemieux C."/>
            <person name="Pombert J.-F."/>
            <person name="Otis C."/>
            <person name="Turmel M."/>
        </authorList>
    </citation>
    <scope>NUCLEOTIDE SEQUENCE [LARGE SCALE GENOMIC DNA]</scope>
    <source>
        <strain evidence="14 15">RCC1871</strain>
    </source>
</reference>
<keyword evidence="6" id="KW-0694">RNA-binding</keyword>
<evidence type="ECO:0000256" key="8">
    <source>
        <dbReference type="ARBA" id="ARBA00047984"/>
    </source>
</evidence>
<dbReference type="GO" id="GO:0005524">
    <property type="term" value="F:ATP binding"/>
    <property type="evidence" value="ECO:0007669"/>
    <property type="project" value="UniProtKB-KW"/>
</dbReference>
<dbReference type="PROSITE" id="PS51195">
    <property type="entry name" value="Q_MOTIF"/>
    <property type="match status" value="1"/>
</dbReference>
<dbReference type="SUPFAM" id="SSF52540">
    <property type="entry name" value="P-loop containing nucleoside triphosphate hydrolases"/>
    <property type="match status" value="1"/>
</dbReference>
<dbReference type="CDD" id="cd17967">
    <property type="entry name" value="DEADc_DDX3_DDX4"/>
    <property type="match status" value="1"/>
</dbReference>
<dbReference type="GO" id="GO:0003723">
    <property type="term" value="F:RNA binding"/>
    <property type="evidence" value="ECO:0007669"/>
    <property type="project" value="UniProtKB-KW"/>
</dbReference>
<dbReference type="PROSITE" id="PS51194">
    <property type="entry name" value="HELICASE_CTER"/>
    <property type="match status" value="1"/>
</dbReference>
<dbReference type="SMART" id="SM00487">
    <property type="entry name" value="DEXDc"/>
    <property type="match status" value="1"/>
</dbReference>
<dbReference type="Pfam" id="PF00270">
    <property type="entry name" value="DEAD"/>
    <property type="match status" value="1"/>
</dbReference>
<dbReference type="InterPro" id="IPR027417">
    <property type="entry name" value="P-loop_NTPase"/>
</dbReference>